<sequence>MDSKERSAYFWNMLGSLVYAVTSMLLGVAVTKLAGAYAGGIFFFGFSTLGQQLYIVSYFGMRPIQVTDVSNEYSFVDYLRLRVITSALAVLAGFVYTIIMTKDSYVFEVYMILSLYKILDGFCDIFESEMQRQDRLDMTGKATLFRTIFCVGIFLVTLGFTKDLKLSSLALLPSIVIAAIIFDILPLRRLGPDKVVKKNSYISLINKSKWLFLGAFIDLYIFAAAKYAVNYRLGEELNGYFSIIFIPTSIINLMAGFIIRPILTKLSLLYKTGNRKKFISTISKIAVFIFVATLFGMLAAYILGIPALKLVLGDVGNAIEPYKPALVLVIFGGGLYAIVNLGYYCLVIFEMTGVIFSIYAIGAVFAYFISDFMVKSFGMNGAALAYMITMLLLSISFLVAVIFGLRKVKK</sequence>
<comment type="caution">
    <text evidence="7">The sequence shown here is derived from an EMBL/GenBank/DDBJ whole genome shotgun (WGS) entry which is preliminary data.</text>
</comment>
<feature type="transmembrane region" description="Helical" evidence="6">
    <location>
        <begin position="325"/>
        <end position="346"/>
    </location>
</feature>
<keyword evidence="5 6" id="KW-0472">Membrane</keyword>
<keyword evidence="8" id="KW-1185">Reference proteome</keyword>
<dbReference type="GO" id="GO:0005886">
    <property type="term" value="C:plasma membrane"/>
    <property type="evidence" value="ECO:0007669"/>
    <property type="project" value="UniProtKB-SubCell"/>
</dbReference>
<dbReference type="PANTHER" id="PTHR30250">
    <property type="entry name" value="PST FAMILY PREDICTED COLANIC ACID TRANSPORTER"/>
    <property type="match status" value="1"/>
</dbReference>
<feature type="transmembrane region" description="Helical" evidence="6">
    <location>
        <begin position="79"/>
        <end position="99"/>
    </location>
</feature>
<gene>
    <name evidence="7" type="ORF">HMPREF1866_00976</name>
</gene>
<evidence type="ECO:0008006" key="9">
    <source>
        <dbReference type="Google" id="ProtNLM"/>
    </source>
</evidence>
<dbReference type="STRING" id="467210.HMPREF1866_00976"/>
<comment type="subcellular location">
    <subcellularLocation>
        <location evidence="1">Cell membrane</location>
        <topology evidence="1">Multi-pass membrane protein</topology>
    </subcellularLocation>
</comment>
<feature type="transmembrane region" description="Helical" evidence="6">
    <location>
        <begin position="166"/>
        <end position="187"/>
    </location>
</feature>
<dbReference type="PANTHER" id="PTHR30250:SF11">
    <property type="entry name" value="O-ANTIGEN TRANSPORTER-RELATED"/>
    <property type="match status" value="1"/>
</dbReference>
<keyword evidence="2" id="KW-1003">Cell membrane</keyword>
<evidence type="ECO:0000313" key="8">
    <source>
        <dbReference type="Proteomes" id="UP000070394"/>
    </source>
</evidence>
<feature type="transmembrane region" description="Helical" evidence="6">
    <location>
        <begin position="382"/>
        <end position="405"/>
    </location>
</feature>
<feature type="transmembrane region" description="Helical" evidence="6">
    <location>
        <begin position="240"/>
        <end position="263"/>
    </location>
</feature>
<feature type="transmembrane region" description="Helical" evidence="6">
    <location>
        <begin position="143"/>
        <end position="160"/>
    </location>
</feature>
<dbReference type="Proteomes" id="UP000070394">
    <property type="component" value="Unassembled WGS sequence"/>
</dbReference>
<accession>A0A133ZUP6</accession>
<evidence type="ECO:0000256" key="6">
    <source>
        <dbReference type="SAM" id="Phobius"/>
    </source>
</evidence>
<feature type="transmembrane region" description="Helical" evidence="6">
    <location>
        <begin position="284"/>
        <end position="305"/>
    </location>
</feature>
<keyword evidence="3 6" id="KW-0812">Transmembrane</keyword>
<dbReference type="AlphaFoldDB" id="A0A133ZUP6"/>
<feature type="transmembrane region" description="Helical" evidence="6">
    <location>
        <begin position="105"/>
        <end position="123"/>
    </location>
</feature>
<dbReference type="RefSeq" id="WP_060930848.1">
    <property type="nucleotide sequence ID" value="NZ_KQ959797.1"/>
</dbReference>
<evidence type="ECO:0000256" key="3">
    <source>
        <dbReference type="ARBA" id="ARBA00022692"/>
    </source>
</evidence>
<feature type="transmembrane region" description="Helical" evidence="6">
    <location>
        <begin position="36"/>
        <end position="59"/>
    </location>
</feature>
<evidence type="ECO:0000256" key="4">
    <source>
        <dbReference type="ARBA" id="ARBA00022989"/>
    </source>
</evidence>
<feature type="transmembrane region" description="Helical" evidence="6">
    <location>
        <begin position="208"/>
        <end position="228"/>
    </location>
</feature>
<evidence type="ECO:0000256" key="1">
    <source>
        <dbReference type="ARBA" id="ARBA00004651"/>
    </source>
</evidence>
<evidence type="ECO:0000313" key="7">
    <source>
        <dbReference type="EMBL" id="KXB59160.1"/>
    </source>
</evidence>
<dbReference type="InterPro" id="IPR050833">
    <property type="entry name" value="Poly_Biosynth_Transport"/>
</dbReference>
<organism evidence="7 8">
    <name type="scientific">Lachnoanaerobaculum saburreum</name>
    <dbReference type="NCBI Taxonomy" id="467210"/>
    <lineage>
        <taxon>Bacteria</taxon>
        <taxon>Bacillati</taxon>
        <taxon>Bacillota</taxon>
        <taxon>Clostridia</taxon>
        <taxon>Lachnospirales</taxon>
        <taxon>Lachnospiraceae</taxon>
        <taxon>Lachnoanaerobaculum</taxon>
    </lineage>
</organism>
<proteinExistence type="predicted"/>
<feature type="transmembrane region" description="Helical" evidence="6">
    <location>
        <begin position="9"/>
        <end position="30"/>
    </location>
</feature>
<dbReference type="PATRIC" id="fig|467210.3.peg.965"/>
<keyword evidence="4 6" id="KW-1133">Transmembrane helix</keyword>
<name>A0A133ZUP6_9FIRM</name>
<evidence type="ECO:0000256" key="2">
    <source>
        <dbReference type="ARBA" id="ARBA00022475"/>
    </source>
</evidence>
<evidence type="ECO:0000256" key="5">
    <source>
        <dbReference type="ARBA" id="ARBA00023136"/>
    </source>
</evidence>
<protein>
    <recommendedName>
        <fullName evidence="9">Polysaccharide biosynthesis protein</fullName>
    </recommendedName>
</protein>
<dbReference type="EMBL" id="LSDA01000037">
    <property type="protein sequence ID" value="KXB59160.1"/>
    <property type="molecule type" value="Genomic_DNA"/>
</dbReference>
<feature type="transmembrane region" description="Helical" evidence="6">
    <location>
        <begin position="353"/>
        <end position="370"/>
    </location>
</feature>
<reference evidence="8" key="1">
    <citation type="submission" date="2016-01" db="EMBL/GenBank/DDBJ databases">
        <authorList>
            <person name="Mitreva M."/>
            <person name="Pepin K.H."/>
            <person name="Mihindukulasuriya K.A."/>
            <person name="Fulton R."/>
            <person name="Fronick C."/>
            <person name="O'Laughlin M."/>
            <person name="Miner T."/>
            <person name="Herter B."/>
            <person name="Rosa B.A."/>
            <person name="Cordes M."/>
            <person name="Tomlinson C."/>
            <person name="Wollam A."/>
            <person name="Palsikar V.B."/>
            <person name="Mardis E.R."/>
            <person name="Wilson R.K."/>
        </authorList>
    </citation>
    <scope>NUCLEOTIDE SEQUENCE [LARGE SCALE GENOMIC DNA]</scope>
    <source>
        <strain evidence="8">DNF00896</strain>
    </source>
</reference>
<dbReference type="OrthoDB" id="3246647at2"/>